<evidence type="ECO:0000259" key="11">
    <source>
        <dbReference type="Pfam" id="PF07715"/>
    </source>
</evidence>
<dbReference type="Pfam" id="PF07715">
    <property type="entry name" value="Plug"/>
    <property type="match status" value="1"/>
</dbReference>
<dbReference type="PANTHER" id="PTHR40980">
    <property type="entry name" value="PLUG DOMAIN-CONTAINING PROTEIN"/>
    <property type="match status" value="1"/>
</dbReference>
<dbReference type="InterPro" id="IPR036942">
    <property type="entry name" value="Beta-barrel_TonB_sf"/>
</dbReference>
<keyword evidence="5 9" id="KW-0798">TonB box</keyword>
<evidence type="ECO:0000313" key="13">
    <source>
        <dbReference type="Proteomes" id="UP000614811"/>
    </source>
</evidence>
<keyword evidence="7 8" id="KW-0998">Cell outer membrane</keyword>
<dbReference type="AlphaFoldDB" id="A0A918RHA5"/>
<evidence type="ECO:0000259" key="10">
    <source>
        <dbReference type="Pfam" id="PF00593"/>
    </source>
</evidence>
<keyword evidence="2 8" id="KW-0813">Transport</keyword>
<keyword evidence="6 8" id="KW-0472">Membrane</keyword>
<dbReference type="NCBIfam" id="TIGR01782">
    <property type="entry name" value="TonB-Xanth-Caul"/>
    <property type="match status" value="1"/>
</dbReference>
<comment type="similarity">
    <text evidence="8 9">Belongs to the TonB-dependent receptor family.</text>
</comment>
<accession>A0A918RHA5</accession>
<protein>
    <submittedName>
        <fullName evidence="12">TonB-dependent receptor</fullName>
    </submittedName>
</protein>
<evidence type="ECO:0000256" key="8">
    <source>
        <dbReference type="PROSITE-ProRule" id="PRU01360"/>
    </source>
</evidence>
<gene>
    <name evidence="12" type="primary">fyuA</name>
    <name evidence="12" type="ORF">GCM10008090_02950</name>
</gene>
<name>A0A918RHA5_9GAMM</name>
<evidence type="ECO:0000256" key="2">
    <source>
        <dbReference type="ARBA" id="ARBA00022448"/>
    </source>
</evidence>
<reference evidence="12" key="1">
    <citation type="journal article" date="2014" name="Int. J. Syst. Evol. Microbiol.">
        <title>Complete genome sequence of Corynebacterium casei LMG S-19264T (=DSM 44701T), isolated from a smear-ripened cheese.</title>
        <authorList>
            <consortium name="US DOE Joint Genome Institute (JGI-PGF)"/>
            <person name="Walter F."/>
            <person name="Albersmeier A."/>
            <person name="Kalinowski J."/>
            <person name="Ruckert C."/>
        </authorList>
    </citation>
    <scope>NUCLEOTIDE SEQUENCE</scope>
    <source>
        <strain evidence="12">KCTC 12711</strain>
    </source>
</reference>
<evidence type="ECO:0000256" key="4">
    <source>
        <dbReference type="ARBA" id="ARBA00022692"/>
    </source>
</evidence>
<dbReference type="CDD" id="cd01347">
    <property type="entry name" value="ligand_gated_channel"/>
    <property type="match status" value="1"/>
</dbReference>
<keyword evidence="4 8" id="KW-0812">Transmembrane</keyword>
<dbReference type="InterPro" id="IPR037066">
    <property type="entry name" value="Plug_dom_sf"/>
</dbReference>
<dbReference type="PROSITE" id="PS52016">
    <property type="entry name" value="TONB_DEPENDENT_REC_3"/>
    <property type="match status" value="1"/>
</dbReference>
<dbReference type="InterPro" id="IPR000531">
    <property type="entry name" value="Beta-barrel_TonB"/>
</dbReference>
<evidence type="ECO:0000313" key="12">
    <source>
        <dbReference type="EMBL" id="GGZ98022.1"/>
    </source>
</evidence>
<dbReference type="SUPFAM" id="SSF56935">
    <property type="entry name" value="Porins"/>
    <property type="match status" value="1"/>
</dbReference>
<sequence>MSKKFNKMPLKAKLKRISDPALYGAVGTLAAAMLAPVNSGYAQDAQVNAEIEEVVVYGTRGALRKALEVKRAANSVVDAISAEDIGKFPDKNLAEALQRVPGVTINRGFVGEGNEVSIRGVNPELTHTMMNGQFVASTEWFSLGANNRSFNMDLLPSELVSSIEVHKSPTASLDEGGVGGTVIVNTRRPLEATDALTVFASIETNSNSLADSDDTGIGATGYVSWKNDDSTFGVSGMVHSNEIVGRADKAENYWEESWSAIGLAEFRQNRERQTVDLTLEYAPTDEQSYTLEYLKTEIDAQNINQNFLVINASDITPSTSRVAPSAACCGRAEVLPLAGTVNAAANLAQDANARMPVMESDVLHFTGEYDGEGWTLSYELGKTTAEGGNGGNANALIGLGAFDATSGVTVDFDADLPQRIIANINGTSVANASGSTVLSMALAETVLEDEETYYQADLNFDVDWGVFNSVDVGVKLRDHAQEQNQFNSTVSLPEGATVASLGIGDGALNVDGDVCGGNACNYVRIDSGALHGAATSLAGAPQRVDNAFGRIEEDITAFYAQANFAGDSYRGNVGARYVQTDVTGTSAFNVVESDYSELLPSFNIAFDLSDDLLLRGSMARVMSRAGYSSLNPAFGAIANIQQTATQGNSAIEPFIADQADIGLEWYFGEGSLLSGSIFHKDIKSFITTTSEVRTLTLPGEPPLPYRTTIPVQGKGGDLTGFEVQFQKEFENGFGLIANYTYVDAEGELDDGTKVDLPGTSESAYNLSGYYENEKVSVRLAYTYRDAFLAEGTALGTALDSFEDQSFVDLSATYHITNNLDISFEGVNLTEEVTIQNFGSGLNSLRVASVNGARYFVKLAYRY</sequence>
<evidence type="ECO:0000256" key="1">
    <source>
        <dbReference type="ARBA" id="ARBA00004571"/>
    </source>
</evidence>
<dbReference type="InterPro" id="IPR010104">
    <property type="entry name" value="TonB_rcpt_bac"/>
</dbReference>
<keyword evidence="3 8" id="KW-1134">Transmembrane beta strand</keyword>
<dbReference type="Proteomes" id="UP000614811">
    <property type="component" value="Unassembled WGS sequence"/>
</dbReference>
<keyword evidence="12" id="KW-0675">Receptor</keyword>
<dbReference type="GO" id="GO:0009279">
    <property type="term" value="C:cell outer membrane"/>
    <property type="evidence" value="ECO:0007669"/>
    <property type="project" value="UniProtKB-SubCell"/>
</dbReference>
<comment type="subcellular location">
    <subcellularLocation>
        <location evidence="1 8">Cell outer membrane</location>
        <topology evidence="1 8">Multi-pass membrane protein</topology>
    </subcellularLocation>
</comment>
<feature type="domain" description="TonB-dependent receptor-like beta-barrel" evidence="10">
    <location>
        <begin position="447"/>
        <end position="828"/>
    </location>
</feature>
<proteinExistence type="inferred from homology"/>
<organism evidence="12 13">
    <name type="scientific">Arenicella chitinivorans</name>
    <dbReference type="NCBI Taxonomy" id="1329800"/>
    <lineage>
        <taxon>Bacteria</taxon>
        <taxon>Pseudomonadati</taxon>
        <taxon>Pseudomonadota</taxon>
        <taxon>Gammaproteobacteria</taxon>
        <taxon>Arenicellales</taxon>
        <taxon>Arenicellaceae</taxon>
        <taxon>Arenicella</taxon>
    </lineage>
</organism>
<dbReference type="PANTHER" id="PTHR40980:SF3">
    <property type="entry name" value="TONB-DEPENDENT RECEPTOR-LIKE BETA-BARREL DOMAIN-CONTAINING PROTEIN"/>
    <property type="match status" value="1"/>
</dbReference>
<feature type="domain" description="TonB-dependent receptor plug" evidence="11">
    <location>
        <begin position="71"/>
        <end position="181"/>
    </location>
</feature>
<dbReference type="Gene3D" id="2.40.170.20">
    <property type="entry name" value="TonB-dependent receptor, beta-barrel domain"/>
    <property type="match status" value="1"/>
</dbReference>
<keyword evidence="13" id="KW-1185">Reference proteome</keyword>
<dbReference type="EMBL" id="BMXA01000001">
    <property type="protein sequence ID" value="GGZ98022.1"/>
    <property type="molecule type" value="Genomic_DNA"/>
</dbReference>
<dbReference type="InterPro" id="IPR039426">
    <property type="entry name" value="TonB-dep_rcpt-like"/>
</dbReference>
<dbReference type="InterPro" id="IPR012910">
    <property type="entry name" value="Plug_dom"/>
</dbReference>
<comment type="caution">
    <text evidence="12">The sequence shown here is derived from an EMBL/GenBank/DDBJ whole genome shotgun (WGS) entry which is preliminary data.</text>
</comment>
<reference evidence="12" key="2">
    <citation type="submission" date="2020-09" db="EMBL/GenBank/DDBJ databases">
        <authorList>
            <person name="Sun Q."/>
            <person name="Kim S."/>
        </authorList>
    </citation>
    <scope>NUCLEOTIDE SEQUENCE</scope>
    <source>
        <strain evidence="12">KCTC 12711</strain>
    </source>
</reference>
<dbReference type="Gene3D" id="2.170.130.10">
    <property type="entry name" value="TonB-dependent receptor, plug domain"/>
    <property type="match status" value="1"/>
</dbReference>
<evidence type="ECO:0000256" key="6">
    <source>
        <dbReference type="ARBA" id="ARBA00023136"/>
    </source>
</evidence>
<evidence type="ECO:0000256" key="5">
    <source>
        <dbReference type="ARBA" id="ARBA00023077"/>
    </source>
</evidence>
<evidence type="ECO:0000256" key="3">
    <source>
        <dbReference type="ARBA" id="ARBA00022452"/>
    </source>
</evidence>
<dbReference type="RefSeq" id="WP_189398234.1">
    <property type="nucleotide sequence ID" value="NZ_BMXA01000001.1"/>
</dbReference>
<evidence type="ECO:0000256" key="9">
    <source>
        <dbReference type="RuleBase" id="RU003357"/>
    </source>
</evidence>
<dbReference type="Pfam" id="PF00593">
    <property type="entry name" value="TonB_dep_Rec_b-barrel"/>
    <property type="match status" value="1"/>
</dbReference>
<evidence type="ECO:0000256" key="7">
    <source>
        <dbReference type="ARBA" id="ARBA00023237"/>
    </source>
</evidence>